<evidence type="ECO:0000313" key="2">
    <source>
        <dbReference type="Proteomes" id="UP000661691"/>
    </source>
</evidence>
<reference evidence="1" key="1">
    <citation type="submission" date="2020-09" db="EMBL/GenBank/DDBJ databases">
        <title>A novel bacterium of genus Hazenella, isolated from South China Sea.</title>
        <authorList>
            <person name="Huang H."/>
            <person name="Mo K."/>
            <person name="Hu Y."/>
        </authorList>
    </citation>
    <scope>NUCLEOTIDE SEQUENCE</scope>
    <source>
        <strain evidence="1">IB182357</strain>
    </source>
</reference>
<dbReference type="Proteomes" id="UP000661691">
    <property type="component" value="Unassembled WGS sequence"/>
</dbReference>
<accession>A0A926N9L0</accession>
<evidence type="ECO:0000313" key="1">
    <source>
        <dbReference type="EMBL" id="MBD1371030.1"/>
    </source>
</evidence>
<dbReference type="RefSeq" id="WP_191139072.1">
    <property type="nucleotide sequence ID" value="NZ_JACXAG020000002.1"/>
</dbReference>
<name>A0A926N9L0_9BACL</name>
<proteinExistence type="predicted"/>
<dbReference type="EMBL" id="JACXAH010000002">
    <property type="protein sequence ID" value="MBD1371030.1"/>
    <property type="molecule type" value="Genomic_DNA"/>
</dbReference>
<organism evidence="1 2">
    <name type="scientific">Polycladospora coralii</name>
    <dbReference type="NCBI Taxonomy" id="2771432"/>
    <lineage>
        <taxon>Bacteria</taxon>
        <taxon>Bacillati</taxon>
        <taxon>Bacillota</taxon>
        <taxon>Bacilli</taxon>
        <taxon>Bacillales</taxon>
        <taxon>Thermoactinomycetaceae</taxon>
        <taxon>Polycladospora</taxon>
    </lineage>
</organism>
<sequence length="129" mass="14712">MSSNPDTITAHNLSLESIKAYHIHNHHKQLVSQSYVISSEVDKILSAVDQPIAASFSQPSQYYLIKSNFPFVSPTQSSIPFPVKEVIIIPAQTWNEPHQLWLRKPTGEWLRFHSKQPLAPIIKSLKTKR</sequence>
<gene>
    <name evidence="1" type="ORF">IC620_01475</name>
</gene>
<comment type="caution">
    <text evidence="1">The sequence shown here is derived from an EMBL/GenBank/DDBJ whole genome shotgun (WGS) entry which is preliminary data.</text>
</comment>
<keyword evidence="2" id="KW-1185">Reference proteome</keyword>
<protein>
    <submittedName>
        <fullName evidence="1">Uncharacterized protein</fullName>
    </submittedName>
</protein>
<dbReference type="AlphaFoldDB" id="A0A926N9L0"/>